<protein>
    <recommendedName>
        <fullName evidence="3">Pua rna binding domain-containing protein</fullName>
    </recommendedName>
</protein>
<dbReference type="InterPro" id="IPR021719">
    <property type="entry name" value="Prot_inh_I78"/>
</dbReference>
<dbReference type="EMBL" id="CDHN01000001">
    <property type="protein sequence ID" value="CEJ82286.1"/>
    <property type="molecule type" value="Genomic_DNA"/>
</dbReference>
<dbReference type="Proteomes" id="UP000039046">
    <property type="component" value="Unassembled WGS sequence"/>
</dbReference>
<name>A0A0A1SVK1_9HYPO</name>
<dbReference type="HOGENOM" id="CLU_162852_1_1_1"/>
<organism evidence="1 2">
    <name type="scientific">[Torrubiella] hemipterigena</name>
    <dbReference type="NCBI Taxonomy" id="1531966"/>
    <lineage>
        <taxon>Eukaryota</taxon>
        <taxon>Fungi</taxon>
        <taxon>Dikarya</taxon>
        <taxon>Ascomycota</taxon>
        <taxon>Pezizomycotina</taxon>
        <taxon>Sordariomycetes</taxon>
        <taxon>Hypocreomycetidae</taxon>
        <taxon>Hypocreales</taxon>
        <taxon>Clavicipitaceae</taxon>
        <taxon>Clavicipitaceae incertae sedis</taxon>
        <taxon>'Torrubiella' clade</taxon>
    </lineage>
</organism>
<dbReference type="PANTHER" id="PTHR39600:SF1">
    <property type="entry name" value="PEPTIDASE INHIBITOR I78 FAMILY PROTEIN"/>
    <property type="match status" value="1"/>
</dbReference>
<dbReference type="STRING" id="1531966.A0A0A1SVK1"/>
<dbReference type="PANTHER" id="PTHR39600">
    <property type="entry name" value="PEPTIDASE INHIBITOR I78 FAMILY PROTEIN"/>
    <property type="match status" value="1"/>
</dbReference>
<gene>
    <name evidence="1" type="ORF">VHEMI02361</name>
</gene>
<accession>A0A0A1SVK1</accession>
<proteinExistence type="predicted"/>
<evidence type="ECO:0000313" key="1">
    <source>
        <dbReference type="EMBL" id="CEJ82286.1"/>
    </source>
</evidence>
<dbReference type="AlphaFoldDB" id="A0A0A1SVK1"/>
<dbReference type="Gene3D" id="3.30.10.10">
    <property type="entry name" value="Trypsin Inhibitor V, subunit A"/>
    <property type="match status" value="1"/>
</dbReference>
<sequence>MPLVIPGITTKASNPTEEWTHKLVGKSLTDGASTETAFSKSELPAQTRIITTGQMVTRDLNPDRLNVHLKEDGTVSHVVHG</sequence>
<evidence type="ECO:0008006" key="3">
    <source>
        <dbReference type="Google" id="ProtNLM"/>
    </source>
</evidence>
<dbReference type="OrthoDB" id="10013825at2759"/>
<dbReference type="Pfam" id="PF11720">
    <property type="entry name" value="Inhibitor_I78"/>
    <property type="match status" value="1"/>
</dbReference>
<evidence type="ECO:0000313" key="2">
    <source>
        <dbReference type="Proteomes" id="UP000039046"/>
    </source>
</evidence>
<reference evidence="1 2" key="1">
    <citation type="journal article" date="2015" name="Genome Announc.">
        <title>Draft Genome Sequence and Gene Annotation of the Entomopathogenic Fungus Verticillium hemipterigenum.</title>
        <authorList>
            <person name="Horn F."/>
            <person name="Habel A."/>
            <person name="Scharf D.H."/>
            <person name="Dworschak J."/>
            <person name="Brakhage A.A."/>
            <person name="Guthke R."/>
            <person name="Hertweck C."/>
            <person name="Linde J."/>
        </authorList>
    </citation>
    <scope>NUCLEOTIDE SEQUENCE [LARGE SCALE GENOMIC DNA]</scope>
</reference>
<keyword evidence="2" id="KW-1185">Reference proteome</keyword>